<dbReference type="InterPro" id="IPR050121">
    <property type="entry name" value="Cytochrome_P450_monoxygenase"/>
</dbReference>
<dbReference type="Proteomes" id="UP000481153">
    <property type="component" value="Unassembled WGS sequence"/>
</dbReference>
<dbReference type="Pfam" id="PF00067">
    <property type="entry name" value="p450"/>
    <property type="match status" value="1"/>
</dbReference>
<comment type="similarity">
    <text evidence="2 6">Belongs to the cytochrome P450 family.</text>
</comment>
<dbReference type="EMBL" id="VJMJ01000266">
    <property type="protein sequence ID" value="KAF0724624.1"/>
    <property type="molecule type" value="Genomic_DNA"/>
</dbReference>
<dbReference type="PRINTS" id="PR00385">
    <property type="entry name" value="P450"/>
</dbReference>
<feature type="transmembrane region" description="Helical" evidence="7">
    <location>
        <begin position="12"/>
        <end position="37"/>
    </location>
</feature>
<dbReference type="InterPro" id="IPR001128">
    <property type="entry name" value="Cyt_P450"/>
</dbReference>
<comment type="cofactor">
    <cofactor evidence="1 5">
        <name>heme</name>
        <dbReference type="ChEBI" id="CHEBI:30413"/>
    </cofactor>
</comment>
<evidence type="ECO:0000256" key="5">
    <source>
        <dbReference type="PIRSR" id="PIRSR602403-1"/>
    </source>
</evidence>
<dbReference type="SUPFAM" id="SSF48264">
    <property type="entry name" value="Cytochrome P450"/>
    <property type="match status" value="1"/>
</dbReference>
<dbReference type="PANTHER" id="PTHR24305:SF166">
    <property type="entry name" value="CYTOCHROME P450 12A4, MITOCHONDRIAL-RELATED"/>
    <property type="match status" value="1"/>
</dbReference>
<evidence type="ECO:0000256" key="4">
    <source>
        <dbReference type="ARBA" id="ARBA00023004"/>
    </source>
</evidence>
<dbReference type="GO" id="GO:0020037">
    <property type="term" value="F:heme binding"/>
    <property type="evidence" value="ECO:0007669"/>
    <property type="project" value="InterPro"/>
</dbReference>
<dbReference type="InterPro" id="IPR036396">
    <property type="entry name" value="Cyt_P450_sf"/>
</dbReference>
<keyword evidence="7" id="KW-0472">Membrane</keyword>
<protein>
    <recommendedName>
        <fullName evidence="10">Cytochrome P450</fullName>
    </recommendedName>
</protein>
<evidence type="ECO:0008006" key="10">
    <source>
        <dbReference type="Google" id="ProtNLM"/>
    </source>
</evidence>
<keyword evidence="4 5" id="KW-0408">Iron</keyword>
<evidence type="ECO:0000256" key="2">
    <source>
        <dbReference type="ARBA" id="ARBA00010617"/>
    </source>
</evidence>
<dbReference type="GO" id="GO:0005506">
    <property type="term" value="F:iron ion binding"/>
    <property type="evidence" value="ECO:0007669"/>
    <property type="project" value="InterPro"/>
</dbReference>
<feature type="binding site" description="axial binding residue" evidence="5">
    <location>
        <position position="467"/>
    </location>
    <ligand>
        <name>heme</name>
        <dbReference type="ChEBI" id="CHEBI:30413"/>
    </ligand>
    <ligandPart>
        <name>Fe</name>
        <dbReference type="ChEBI" id="CHEBI:18248"/>
    </ligandPart>
</feature>
<keyword evidence="3 5" id="KW-0479">Metal-binding</keyword>
<evidence type="ECO:0000256" key="6">
    <source>
        <dbReference type="RuleBase" id="RU000461"/>
    </source>
</evidence>
<dbReference type="GO" id="GO:0016705">
    <property type="term" value="F:oxidoreductase activity, acting on paired donors, with incorporation or reduction of molecular oxygen"/>
    <property type="evidence" value="ECO:0007669"/>
    <property type="project" value="InterPro"/>
</dbReference>
<evidence type="ECO:0000256" key="3">
    <source>
        <dbReference type="ARBA" id="ARBA00022723"/>
    </source>
</evidence>
<dbReference type="GO" id="GO:0004497">
    <property type="term" value="F:monooxygenase activity"/>
    <property type="evidence" value="ECO:0007669"/>
    <property type="project" value="UniProtKB-KW"/>
</dbReference>
<dbReference type="PANTHER" id="PTHR24305">
    <property type="entry name" value="CYTOCHROME P450"/>
    <property type="match status" value="1"/>
</dbReference>
<dbReference type="PRINTS" id="PR00465">
    <property type="entry name" value="EP450IV"/>
</dbReference>
<keyword evidence="5 6" id="KW-0349">Heme</keyword>
<proteinExistence type="inferred from homology"/>
<evidence type="ECO:0000313" key="9">
    <source>
        <dbReference type="Proteomes" id="UP000481153"/>
    </source>
</evidence>
<evidence type="ECO:0000313" key="8">
    <source>
        <dbReference type="EMBL" id="KAF0724624.1"/>
    </source>
</evidence>
<sequence>MTSTHKTWGFQWTTVLSLTDGIALLVVAIGNYLLYLVGLRPSIQSLRHLPGPRATNYILGNAKEIMNEHSLWPVADSFPEPYISWMQQFGGAVYYRVLFEERVQLTDPTAVHHVLHTQAANFPRHPTVRFYLQDMAGGIGLLSSEDALHDRQRAALTSILNTEQINNMLRVVHSQAQWYCSTELATAAAFSSPMNMNTVFQELTLHTLGLVTCGVDFLANPTAKHAYEELQKHPSPMLMMIAMAIPGFTHLPLPSFERRKRARSALLKVVQDAIDAKRRNPSGNKRKDLMDAMLDAQIDANEAAVHTLSMLLAGHDTMSTSLCWALYMLSTHPSAMAQVRAEYQAAMAKHGSLGEWSAVAELPFLAAVIQETLRLHPVLPTLPRRVAAQDCHVPMVDGSDILLQKGTPIVVVTSAMHRDPKYWKRARHFIPERFIAGTTAFDDDMNLRGGQSYARHFMPFGLGPKSCIGERFALAALQLVVGTFVANFDFAVTRQANCRHKFDGLAVQPAHLEMSVRPRRTC</sequence>
<keyword evidence="9" id="KW-1185">Reference proteome</keyword>
<dbReference type="PROSITE" id="PS00086">
    <property type="entry name" value="CYTOCHROME_P450"/>
    <property type="match status" value="1"/>
</dbReference>
<keyword evidence="7" id="KW-1133">Transmembrane helix</keyword>
<keyword evidence="6" id="KW-0503">Monooxygenase</keyword>
<keyword evidence="6" id="KW-0560">Oxidoreductase</keyword>
<gene>
    <name evidence="8" type="ORF">Ae201684_016690</name>
</gene>
<reference evidence="8 9" key="1">
    <citation type="submission" date="2019-07" db="EMBL/GenBank/DDBJ databases">
        <title>Genomics analysis of Aphanomyces spp. identifies a new class of oomycete effector associated with host adaptation.</title>
        <authorList>
            <person name="Gaulin E."/>
        </authorList>
    </citation>
    <scope>NUCLEOTIDE SEQUENCE [LARGE SCALE GENOMIC DNA]</scope>
    <source>
        <strain evidence="8 9">ATCC 201684</strain>
    </source>
</reference>
<evidence type="ECO:0000256" key="7">
    <source>
        <dbReference type="SAM" id="Phobius"/>
    </source>
</evidence>
<dbReference type="Gene3D" id="1.10.630.10">
    <property type="entry name" value="Cytochrome P450"/>
    <property type="match status" value="1"/>
</dbReference>
<evidence type="ECO:0000256" key="1">
    <source>
        <dbReference type="ARBA" id="ARBA00001971"/>
    </source>
</evidence>
<dbReference type="InterPro" id="IPR002403">
    <property type="entry name" value="Cyt_P450_E_grp-IV"/>
</dbReference>
<dbReference type="VEuPathDB" id="FungiDB:AeMF1_010519"/>
<dbReference type="InterPro" id="IPR017972">
    <property type="entry name" value="Cyt_P450_CS"/>
</dbReference>
<comment type="caution">
    <text evidence="8">The sequence shown here is derived from an EMBL/GenBank/DDBJ whole genome shotgun (WGS) entry which is preliminary data.</text>
</comment>
<dbReference type="AlphaFoldDB" id="A0A6G0WBJ9"/>
<keyword evidence="7" id="KW-0812">Transmembrane</keyword>
<accession>A0A6G0WBJ9</accession>
<name>A0A6G0WBJ9_9STRA</name>
<organism evidence="8 9">
    <name type="scientific">Aphanomyces euteiches</name>
    <dbReference type="NCBI Taxonomy" id="100861"/>
    <lineage>
        <taxon>Eukaryota</taxon>
        <taxon>Sar</taxon>
        <taxon>Stramenopiles</taxon>
        <taxon>Oomycota</taxon>
        <taxon>Saprolegniomycetes</taxon>
        <taxon>Saprolegniales</taxon>
        <taxon>Verrucalvaceae</taxon>
        <taxon>Aphanomyces</taxon>
    </lineage>
</organism>